<dbReference type="OrthoDB" id="10266641at2759"/>
<accession>A0A5N5SM82</accession>
<keyword evidence="12" id="KW-0966">Cell projection</keyword>
<keyword evidence="8" id="KW-0653">Protein transport</keyword>
<dbReference type="PANTHER" id="PTHR14983">
    <property type="entry name" value="CILIOGENESIS AND PLANAR POLARITY EFFECTOR 2"/>
    <property type="match status" value="1"/>
</dbReference>
<evidence type="ECO:0000256" key="1">
    <source>
        <dbReference type="ARBA" id="ARBA00004120"/>
    </source>
</evidence>
<dbReference type="InterPro" id="IPR039677">
    <property type="entry name" value="RSG1"/>
</dbReference>
<evidence type="ECO:0000256" key="12">
    <source>
        <dbReference type="ARBA" id="ARBA00023273"/>
    </source>
</evidence>
<evidence type="ECO:0000256" key="6">
    <source>
        <dbReference type="ARBA" id="ARBA00022490"/>
    </source>
</evidence>
<dbReference type="Proteomes" id="UP000326759">
    <property type="component" value="Unassembled WGS sequence"/>
</dbReference>
<comment type="caution">
    <text evidence="14">The sequence shown here is derived from an EMBL/GenBank/DDBJ whole genome shotgun (WGS) entry which is preliminary data.</text>
</comment>
<keyword evidence="6" id="KW-0963">Cytoplasm</keyword>
<keyword evidence="11" id="KW-0206">Cytoskeleton</keyword>
<sequence>MAAQQKVDNLKAFQQKLFITGTKKRKQFGLLERPSVPPSVPQVSFKLYVCGSSGSGKSYFVQRLAGTEGKSRNAETLGIEVSHVYWPMKIGNRVMLFRLELWDAGDASSKRFSHIKPACGEAIDGMIICFSVTSLEQWNEVPQLVSNASQSSEKAAVMVLASRLDKPTEMVVSENEIRTFEANHDVPVLRLPPVSNDPMTIAPILNFICKQLWHRDQKLLSVSKEKG</sequence>
<dbReference type="AlphaFoldDB" id="A0A5N5SM82"/>
<evidence type="ECO:0000256" key="13">
    <source>
        <dbReference type="ARBA" id="ARBA00030243"/>
    </source>
</evidence>
<organism evidence="14 15">
    <name type="scientific">Armadillidium nasatum</name>
    <dbReference type="NCBI Taxonomy" id="96803"/>
    <lineage>
        <taxon>Eukaryota</taxon>
        <taxon>Metazoa</taxon>
        <taxon>Ecdysozoa</taxon>
        <taxon>Arthropoda</taxon>
        <taxon>Crustacea</taxon>
        <taxon>Multicrustacea</taxon>
        <taxon>Malacostraca</taxon>
        <taxon>Eumalacostraca</taxon>
        <taxon>Peracarida</taxon>
        <taxon>Isopoda</taxon>
        <taxon>Oniscidea</taxon>
        <taxon>Crinocheta</taxon>
        <taxon>Armadillidiidae</taxon>
        <taxon>Armadillidium</taxon>
    </lineage>
</organism>
<gene>
    <name evidence="14" type="primary">rsg1</name>
    <name evidence="14" type="ORF">Anas_01600</name>
</gene>
<dbReference type="Pfam" id="PF00071">
    <property type="entry name" value="Ras"/>
    <property type="match status" value="1"/>
</dbReference>
<dbReference type="GO" id="GO:0003924">
    <property type="term" value="F:GTPase activity"/>
    <property type="evidence" value="ECO:0007669"/>
    <property type="project" value="InterPro"/>
</dbReference>
<keyword evidence="4" id="KW-0813">Transport</keyword>
<evidence type="ECO:0000256" key="5">
    <source>
        <dbReference type="ARBA" id="ARBA00022483"/>
    </source>
</evidence>
<evidence type="ECO:0000256" key="10">
    <source>
        <dbReference type="ARBA" id="ARBA00023134"/>
    </source>
</evidence>
<evidence type="ECO:0000256" key="4">
    <source>
        <dbReference type="ARBA" id="ARBA00022448"/>
    </source>
</evidence>
<evidence type="ECO:0000256" key="8">
    <source>
        <dbReference type="ARBA" id="ARBA00022927"/>
    </source>
</evidence>
<evidence type="ECO:0000256" key="7">
    <source>
        <dbReference type="ARBA" id="ARBA00022794"/>
    </source>
</evidence>
<evidence type="ECO:0000313" key="15">
    <source>
        <dbReference type="Proteomes" id="UP000326759"/>
    </source>
</evidence>
<proteinExistence type="inferred from homology"/>
<keyword evidence="5" id="KW-0268">Exocytosis</keyword>
<reference evidence="14 15" key="1">
    <citation type="journal article" date="2019" name="PLoS Biol.">
        <title>Sex chromosomes control vertical transmission of feminizing Wolbachia symbionts in an isopod.</title>
        <authorList>
            <person name="Becking T."/>
            <person name="Chebbi M.A."/>
            <person name="Giraud I."/>
            <person name="Moumen B."/>
            <person name="Laverre T."/>
            <person name="Caubet Y."/>
            <person name="Peccoud J."/>
            <person name="Gilbert C."/>
            <person name="Cordaux R."/>
        </authorList>
    </citation>
    <scope>NUCLEOTIDE SEQUENCE [LARGE SCALE GENOMIC DNA]</scope>
    <source>
        <strain evidence="14">ANa2</strain>
        <tissue evidence="14">Whole body excluding digestive tract and cuticle</tissue>
    </source>
</reference>
<evidence type="ECO:0000256" key="9">
    <source>
        <dbReference type="ARBA" id="ARBA00023069"/>
    </source>
</evidence>
<dbReference type="GO" id="GO:0030030">
    <property type="term" value="P:cell projection organization"/>
    <property type="evidence" value="ECO:0007669"/>
    <property type="project" value="UniProtKB-KW"/>
</dbReference>
<evidence type="ECO:0000256" key="3">
    <source>
        <dbReference type="ARBA" id="ARBA00021423"/>
    </source>
</evidence>
<keyword evidence="10" id="KW-0342">GTP-binding</keyword>
<keyword evidence="15" id="KW-1185">Reference proteome</keyword>
<keyword evidence="10" id="KW-0547">Nucleotide-binding</keyword>
<dbReference type="GO" id="GO:0005525">
    <property type="term" value="F:GTP binding"/>
    <property type="evidence" value="ECO:0007669"/>
    <property type="project" value="UniProtKB-KW"/>
</dbReference>
<dbReference type="InterPro" id="IPR027417">
    <property type="entry name" value="P-loop_NTPase"/>
</dbReference>
<dbReference type="PROSITE" id="PS51419">
    <property type="entry name" value="RAB"/>
    <property type="match status" value="1"/>
</dbReference>
<dbReference type="GO" id="GO:0006887">
    <property type="term" value="P:exocytosis"/>
    <property type="evidence" value="ECO:0007669"/>
    <property type="project" value="UniProtKB-KW"/>
</dbReference>
<dbReference type="Gene3D" id="3.40.50.300">
    <property type="entry name" value="P-loop containing nucleotide triphosphate hydrolases"/>
    <property type="match status" value="1"/>
</dbReference>
<dbReference type="InterPro" id="IPR001806">
    <property type="entry name" value="Small_GTPase"/>
</dbReference>
<evidence type="ECO:0000256" key="11">
    <source>
        <dbReference type="ARBA" id="ARBA00023212"/>
    </source>
</evidence>
<dbReference type="SUPFAM" id="SSF52540">
    <property type="entry name" value="P-loop containing nucleoside triphosphate hydrolases"/>
    <property type="match status" value="1"/>
</dbReference>
<keyword evidence="7" id="KW-0970">Cilium biogenesis/degradation</keyword>
<evidence type="ECO:0000313" key="14">
    <source>
        <dbReference type="EMBL" id="KAB7494952.1"/>
    </source>
</evidence>
<protein>
    <recommendedName>
        <fullName evidence="3">Ciliogenesis and planar polarity effector 2</fullName>
    </recommendedName>
    <alternativeName>
        <fullName evidence="13">REM2- and Rab-like small GTPase 1</fullName>
    </alternativeName>
</protein>
<comment type="similarity">
    <text evidence="2">Belongs to the small GTPase superfamily. Rab family.</text>
</comment>
<dbReference type="EMBL" id="SEYY01023296">
    <property type="protein sequence ID" value="KAB7494952.1"/>
    <property type="molecule type" value="Genomic_DNA"/>
</dbReference>
<keyword evidence="9" id="KW-0969">Cilium</keyword>
<name>A0A5N5SM82_9CRUS</name>
<dbReference type="PANTHER" id="PTHR14983:SF1">
    <property type="entry name" value="CILIOGENESIS AND PLANAR POLARITY EFFECTOR 2"/>
    <property type="match status" value="1"/>
</dbReference>
<comment type="subcellular location">
    <subcellularLocation>
        <location evidence="1">Cytoplasm</location>
        <location evidence="1">Cytoskeleton</location>
        <location evidence="1">Cilium basal body</location>
    </subcellularLocation>
</comment>
<evidence type="ECO:0000256" key="2">
    <source>
        <dbReference type="ARBA" id="ARBA00006270"/>
    </source>
</evidence>
<dbReference type="GO" id="GO:0015031">
    <property type="term" value="P:protein transport"/>
    <property type="evidence" value="ECO:0007669"/>
    <property type="project" value="UniProtKB-KW"/>
</dbReference>